<dbReference type="GO" id="GO:0016787">
    <property type="term" value="F:hydrolase activity"/>
    <property type="evidence" value="ECO:0007669"/>
    <property type="project" value="UniProtKB-KW"/>
</dbReference>
<dbReference type="Gene3D" id="3.40.50.1820">
    <property type="entry name" value="alpha/beta hydrolase"/>
    <property type="match status" value="1"/>
</dbReference>
<sequence length="226" mass="24372">MHFLCLHGIGTNSKLYFCTERKQGALRYALGPEHTYDFVEGEIDHPMEPGVASLSAPGDTFHAYFDPQSGRAMLAALEDLDSLVAEAEPPYDGVLGFSHGCSLAATMLTRPRLQGAEETTPFKLAVFLCAGMAADHDSLLQRDLIEKLRSVLGNNKRIKIPTAHIYAENDEACPGQGALLQSLCAENAYAAVHSLGHRIPGATEKKELEAAALAIKRAIADAQRTP</sequence>
<evidence type="ECO:0000313" key="3">
    <source>
        <dbReference type="EMBL" id="KAK8069349.1"/>
    </source>
</evidence>
<gene>
    <name evidence="3" type="ORF">PG994_005965</name>
</gene>
<keyword evidence="1 3" id="KW-0378">Hydrolase</keyword>
<name>A0ABR1VH86_9PEZI</name>
<dbReference type="EMBL" id="JAQQWL010000006">
    <property type="protein sequence ID" value="KAK8069349.1"/>
    <property type="molecule type" value="Genomic_DNA"/>
</dbReference>
<accession>A0ABR1VH86</accession>
<dbReference type="PANTHER" id="PTHR48070:SF7">
    <property type="entry name" value="SERINE HYDROLASE FSH DOMAIN-CONTAINING PROTEIN-RELATED"/>
    <property type="match status" value="1"/>
</dbReference>
<dbReference type="PANTHER" id="PTHR48070">
    <property type="entry name" value="ESTERASE OVCA2"/>
    <property type="match status" value="1"/>
</dbReference>
<dbReference type="InterPro" id="IPR005645">
    <property type="entry name" value="FSH-like_dom"/>
</dbReference>
<dbReference type="Pfam" id="PF03959">
    <property type="entry name" value="FSH1"/>
    <property type="match status" value="1"/>
</dbReference>
<reference evidence="3 4" key="1">
    <citation type="submission" date="2023-01" db="EMBL/GenBank/DDBJ databases">
        <title>Analysis of 21 Apiospora genomes using comparative genomics revels a genus with tremendous synthesis potential of carbohydrate active enzymes and secondary metabolites.</title>
        <authorList>
            <person name="Sorensen T."/>
        </authorList>
    </citation>
    <scope>NUCLEOTIDE SEQUENCE [LARGE SCALE GENOMIC DNA]</scope>
    <source>
        <strain evidence="3 4">CBS 135458</strain>
    </source>
</reference>
<organism evidence="3 4">
    <name type="scientific">Apiospora phragmitis</name>
    <dbReference type="NCBI Taxonomy" id="2905665"/>
    <lineage>
        <taxon>Eukaryota</taxon>
        <taxon>Fungi</taxon>
        <taxon>Dikarya</taxon>
        <taxon>Ascomycota</taxon>
        <taxon>Pezizomycotina</taxon>
        <taxon>Sordariomycetes</taxon>
        <taxon>Xylariomycetidae</taxon>
        <taxon>Amphisphaeriales</taxon>
        <taxon>Apiosporaceae</taxon>
        <taxon>Apiospora</taxon>
    </lineage>
</organism>
<dbReference type="InterPro" id="IPR029058">
    <property type="entry name" value="AB_hydrolase_fold"/>
</dbReference>
<dbReference type="InterPro" id="IPR050593">
    <property type="entry name" value="LovG"/>
</dbReference>
<comment type="caution">
    <text evidence="3">The sequence shown here is derived from an EMBL/GenBank/DDBJ whole genome shotgun (WGS) entry which is preliminary data.</text>
</comment>
<protein>
    <submittedName>
        <fullName evidence="3">Serine hydrolase FSH</fullName>
    </submittedName>
</protein>
<dbReference type="GeneID" id="92090437"/>
<evidence type="ECO:0000256" key="1">
    <source>
        <dbReference type="ARBA" id="ARBA00022801"/>
    </source>
</evidence>
<feature type="domain" description="Serine hydrolase" evidence="2">
    <location>
        <begin position="2"/>
        <end position="206"/>
    </location>
</feature>
<proteinExistence type="predicted"/>
<evidence type="ECO:0000259" key="2">
    <source>
        <dbReference type="Pfam" id="PF03959"/>
    </source>
</evidence>
<dbReference type="Proteomes" id="UP001480595">
    <property type="component" value="Unassembled WGS sequence"/>
</dbReference>
<evidence type="ECO:0000313" key="4">
    <source>
        <dbReference type="Proteomes" id="UP001480595"/>
    </source>
</evidence>
<keyword evidence="4" id="KW-1185">Reference proteome</keyword>
<dbReference type="RefSeq" id="XP_066716643.1">
    <property type="nucleotide sequence ID" value="XM_066857374.1"/>
</dbReference>
<dbReference type="SUPFAM" id="SSF53474">
    <property type="entry name" value="alpha/beta-Hydrolases"/>
    <property type="match status" value="1"/>
</dbReference>